<keyword evidence="3" id="KW-1185">Reference proteome</keyword>
<dbReference type="RefSeq" id="WP_084197747.1">
    <property type="nucleotide sequence ID" value="NZ_BMYL01000006.1"/>
</dbReference>
<organism evidence="2 3">
    <name type="scientific">Halioglobus japonicus</name>
    <dbReference type="NCBI Taxonomy" id="930805"/>
    <lineage>
        <taxon>Bacteria</taxon>
        <taxon>Pseudomonadati</taxon>
        <taxon>Pseudomonadota</taxon>
        <taxon>Gammaproteobacteria</taxon>
        <taxon>Cellvibrionales</taxon>
        <taxon>Halieaceae</taxon>
        <taxon>Halioglobus</taxon>
    </lineage>
</organism>
<dbReference type="AlphaFoldDB" id="A0AAP8MBU2"/>
<feature type="signal peptide" evidence="1">
    <location>
        <begin position="1"/>
        <end position="17"/>
    </location>
</feature>
<name>A0AAP8MBU2_9GAMM</name>
<accession>A0AAP8MBU2</accession>
<dbReference type="EMBL" id="PKUR01000005">
    <property type="protein sequence ID" value="PLW84846.1"/>
    <property type="molecule type" value="Genomic_DNA"/>
</dbReference>
<proteinExistence type="predicted"/>
<evidence type="ECO:0000313" key="2">
    <source>
        <dbReference type="EMBL" id="PLW84846.1"/>
    </source>
</evidence>
<sequence>MSLLLALLALTASSAAAQPKPLDCEASAAHRQFDFWVGHLEVKNAKGQLAGHNRIEKVQKDCALRESWSSAGGGSGESLNYYHPERVNGTSYGWTPATASSISAVG</sequence>
<reference evidence="2 3" key="1">
    <citation type="submission" date="2018-01" db="EMBL/GenBank/DDBJ databases">
        <title>The draft genome sequence of Halioglobus japonicus S1-36.</title>
        <authorList>
            <person name="Du Z.-J."/>
            <person name="Shi M.-J."/>
        </authorList>
    </citation>
    <scope>NUCLEOTIDE SEQUENCE [LARGE SCALE GENOMIC DNA]</scope>
    <source>
        <strain evidence="2 3">S1-36</strain>
    </source>
</reference>
<feature type="chain" id="PRO_5043024648" description="DUF3617 domain-containing protein" evidence="1">
    <location>
        <begin position="18"/>
        <end position="106"/>
    </location>
</feature>
<evidence type="ECO:0000313" key="3">
    <source>
        <dbReference type="Proteomes" id="UP000235162"/>
    </source>
</evidence>
<protein>
    <recommendedName>
        <fullName evidence="4">DUF3617 domain-containing protein</fullName>
    </recommendedName>
</protein>
<evidence type="ECO:0000256" key="1">
    <source>
        <dbReference type="SAM" id="SignalP"/>
    </source>
</evidence>
<comment type="caution">
    <text evidence="2">The sequence shown here is derived from an EMBL/GenBank/DDBJ whole genome shotgun (WGS) entry which is preliminary data.</text>
</comment>
<dbReference type="KEGG" id="hja:BST95_00710"/>
<dbReference type="Proteomes" id="UP000235162">
    <property type="component" value="Unassembled WGS sequence"/>
</dbReference>
<keyword evidence="1" id="KW-0732">Signal</keyword>
<gene>
    <name evidence="2" type="ORF">C0029_17775</name>
</gene>
<evidence type="ECO:0008006" key="4">
    <source>
        <dbReference type="Google" id="ProtNLM"/>
    </source>
</evidence>